<feature type="region of interest" description="Disordered" evidence="1">
    <location>
        <begin position="1"/>
        <end position="38"/>
    </location>
</feature>
<keyword evidence="4" id="KW-1185">Reference proteome</keyword>
<dbReference type="EMBL" id="BNEE01000006">
    <property type="protein sequence ID" value="GHI89564.1"/>
    <property type="molecule type" value="Genomic_DNA"/>
</dbReference>
<proteinExistence type="predicted"/>
<keyword evidence="2" id="KW-1133">Transmembrane helix</keyword>
<sequence>MESRAPGDRDGMPRPRTPQQQRALRRRRRRERIRAKRPVPPHYPAGLLVAALVLMPPWGIPAVLECDWPKARRRWAAGLSVAWFLHVCVTVELAT</sequence>
<name>A0A919H4V2_9ACTN</name>
<feature type="compositionally biased region" description="Basic and acidic residues" evidence="1">
    <location>
        <begin position="1"/>
        <end position="13"/>
    </location>
</feature>
<gene>
    <name evidence="3" type="ORF">Sxan_69280</name>
</gene>
<dbReference type="Proteomes" id="UP000600026">
    <property type="component" value="Unassembled WGS sequence"/>
</dbReference>
<evidence type="ECO:0000256" key="1">
    <source>
        <dbReference type="SAM" id="MobiDB-lite"/>
    </source>
</evidence>
<evidence type="ECO:0000313" key="4">
    <source>
        <dbReference type="Proteomes" id="UP000600026"/>
    </source>
</evidence>
<protein>
    <submittedName>
        <fullName evidence="3">Uncharacterized protein</fullName>
    </submittedName>
</protein>
<feature type="transmembrane region" description="Helical" evidence="2">
    <location>
        <begin position="75"/>
        <end position="94"/>
    </location>
</feature>
<comment type="caution">
    <text evidence="3">The sequence shown here is derived from an EMBL/GenBank/DDBJ whole genome shotgun (WGS) entry which is preliminary data.</text>
</comment>
<dbReference type="AlphaFoldDB" id="A0A919H4V2"/>
<keyword evidence="2" id="KW-0812">Transmembrane</keyword>
<accession>A0A919H4V2</accession>
<evidence type="ECO:0000256" key="2">
    <source>
        <dbReference type="SAM" id="Phobius"/>
    </source>
</evidence>
<keyword evidence="2" id="KW-0472">Membrane</keyword>
<reference evidence="3" key="1">
    <citation type="submission" date="2020-09" db="EMBL/GenBank/DDBJ databases">
        <title>Whole genome shotgun sequence of Streptomyces xanthophaeus NBRC 12829.</title>
        <authorList>
            <person name="Komaki H."/>
            <person name="Tamura T."/>
        </authorList>
    </citation>
    <scope>NUCLEOTIDE SEQUENCE</scope>
    <source>
        <strain evidence="3">NBRC 12829</strain>
    </source>
</reference>
<organism evidence="3 4">
    <name type="scientific">Streptomyces xanthophaeus</name>
    <dbReference type="NCBI Taxonomy" id="67385"/>
    <lineage>
        <taxon>Bacteria</taxon>
        <taxon>Bacillati</taxon>
        <taxon>Actinomycetota</taxon>
        <taxon>Actinomycetes</taxon>
        <taxon>Kitasatosporales</taxon>
        <taxon>Streptomycetaceae</taxon>
        <taxon>Streptomyces</taxon>
    </lineage>
</organism>
<feature type="compositionally biased region" description="Basic residues" evidence="1">
    <location>
        <begin position="23"/>
        <end position="38"/>
    </location>
</feature>
<evidence type="ECO:0000313" key="3">
    <source>
        <dbReference type="EMBL" id="GHI89564.1"/>
    </source>
</evidence>